<proteinExistence type="inferred from homology"/>
<keyword evidence="2 6" id="KW-0699">rRNA-binding</keyword>
<dbReference type="AlphaFoldDB" id="A0A1F5PXZ5"/>
<dbReference type="NCBIfam" id="TIGR03654">
    <property type="entry name" value="L6_bact"/>
    <property type="match status" value="1"/>
</dbReference>
<evidence type="ECO:0000259" key="9">
    <source>
        <dbReference type="Pfam" id="PF00347"/>
    </source>
</evidence>
<dbReference type="STRING" id="1817841.A3B10_03310"/>
<evidence type="ECO:0000256" key="8">
    <source>
        <dbReference type="RuleBase" id="RU003870"/>
    </source>
</evidence>
<evidence type="ECO:0000313" key="10">
    <source>
        <dbReference type="EMBL" id="OGE94795.1"/>
    </source>
</evidence>
<protein>
    <recommendedName>
        <fullName evidence="6">Large ribosomal subunit protein uL6</fullName>
    </recommendedName>
</protein>
<comment type="similarity">
    <text evidence="1 6 7">Belongs to the universal ribosomal protein uL6 family.</text>
</comment>
<dbReference type="FunFam" id="3.90.930.12:FF:000002">
    <property type="entry name" value="50S ribosomal protein L6"/>
    <property type="match status" value="1"/>
</dbReference>
<evidence type="ECO:0000256" key="4">
    <source>
        <dbReference type="ARBA" id="ARBA00022980"/>
    </source>
</evidence>
<dbReference type="HAMAP" id="MF_01365_B">
    <property type="entry name" value="Ribosomal_uL6_B"/>
    <property type="match status" value="1"/>
</dbReference>
<dbReference type="Gene3D" id="3.90.930.12">
    <property type="entry name" value="Ribosomal protein L6, alpha-beta domain"/>
    <property type="match status" value="2"/>
</dbReference>
<dbReference type="Proteomes" id="UP000177281">
    <property type="component" value="Unassembled WGS sequence"/>
</dbReference>
<evidence type="ECO:0000256" key="7">
    <source>
        <dbReference type="RuleBase" id="RU003869"/>
    </source>
</evidence>
<evidence type="ECO:0000256" key="3">
    <source>
        <dbReference type="ARBA" id="ARBA00022884"/>
    </source>
</evidence>
<gene>
    <name evidence="6" type="primary">rplF</name>
    <name evidence="10" type="ORF">A3B10_03310</name>
</gene>
<dbReference type="PANTHER" id="PTHR11655:SF14">
    <property type="entry name" value="LARGE RIBOSOMAL SUBUNIT PROTEIN UL6M"/>
    <property type="match status" value="1"/>
</dbReference>
<dbReference type="PIRSF" id="PIRSF002162">
    <property type="entry name" value="Ribosomal_L6"/>
    <property type="match status" value="1"/>
</dbReference>
<dbReference type="SUPFAM" id="SSF56053">
    <property type="entry name" value="Ribosomal protein L6"/>
    <property type="match status" value="2"/>
</dbReference>
<organism evidence="10 11">
    <name type="scientific">Candidatus Doudnabacteria bacterium RIFCSPLOWO2_01_FULL_44_21</name>
    <dbReference type="NCBI Taxonomy" id="1817841"/>
    <lineage>
        <taxon>Bacteria</taxon>
        <taxon>Candidatus Doudnaibacteriota</taxon>
    </lineage>
</organism>
<sequence length="185" mass="20010">MSRIGKKPIHIPSNVTMETKGQTLKVKGPKGELTLLMHPHISVGVTDDSQMTVAVRSKENRNDKALWGLFRSLIQNMISGVTTGFTKVLEINGVGYKAAMSGNKLVLNLGFSHPIELPLPVGLEVKVDKNTITIAGSDKQIVGQFAAVVRSKRPPEPYKGKGIKYQDEVIRRKAGKVVKAVGGGK</sequence>
<evidence type="ECO:0000256" key="5">
    <source>
        <dbReference type="ARBA" id="ARBA00023274"/>
    </source>
</evidence>
<evidence type="ECO:0000256" key="2">
    <source>
        <dbReference type="ARBA" id="ARBA00022730"/>
    </source>
</evidence>
<dbReference type="InterPro" id="IPR000702">
    <property type="entry name" value="Ribosomal_uL6-like"/>
</dbReference>
<evidence type="ECO:0000256" key="6">
    <source>
        <dbReference type="HAMAP-Rule" id="MF_01365"/>
    </source>
</evidence>
<comment type="caution">
    <text evidence="10">The sequence shown here is derived from an EMBL/GenBank/DDBJ whole genome shotgun (WGS) entry which is preliminary data.</text>
</comment>
<dbReference type="InterPro" id="IPR036789">
    <property type="entry name" value="Ribosomal_uL6-like_a/b-dom_sf"/>
</dbReference>
<feature type="domain" description="Large ribosomal subunit protein uL6 alpha-beta" evidence="9">
    <location>
        <begin position="11"/>
        <end position="84"/>
    </location>
</feature>
<dbReference type="GO" id="GO:0002181">
    <property type="term" value="P:cytoplasmic translation"/>
    <property type="evidence" value="ECO:0007669"/>
    <property type="project" value="TreeGrafter"/>
</dbReference>
<dbReference type="FunFam" id="3.90.930.12:FF:000001">
    <property type="entry name" value="50S ribosomal protein L6"/>
    <property type="match status" value="1"/>
</dbReference>
<dbReference type="GO" id="GO:0022625">
    <property type="term" value="C:cytosolic large ribosomal subunit"/>
    <property type="evidence" value="ECO:0007669"/>
    <property type="project" value="UniProtKB-UniRule"/>
</dbReference>
<dbReference type="GO" id="GO:0019843">
    <property type="term" value="F:rRNA binding"/>
    <property type="evidence" value="ECO:0007669"/>
    <property type="project" value="UniProtKB-UniRule"/>
</dbReference>
<dbReference type="InterPro" id="IPR002358">
    <property type="entry name" value="Ribosomal_uL6_CS"/>
</dbReference>
<dbReference type="Pfam" id="PF00347">
    <property type="entry name" value="Ribosomal_L6"/>
    <property type="match status" value="2"/>
</dbReference>
<dbReference type="EMBL" id="MFFB01000007">
    <property type="protein sequence ID" value="OGE94795.1"/>
    <property type="molecule type" value="Genomic_DNA"/>
</dbReference>
<keyword evidence="3 6" id="KW-0694">RNA-binding</keyword>
<comment type="function">
    <text evidence="6 8">This protein binds to the 23S rRNA, and is important in its secondary structure. It is located near the subunit interface in the base of the L7/L12 stalk, and near the tRNA binding site of the peptidyltransferase center.</text>
</comment>
<name>A0A1F5PXZ5_9BACT</name>
<dbReference type="InterPro" id="IPR020040">
    <property type="entry name" value="Ribosomal_uL6_a/b-dom"/>
</dbReference>
<evidence type="ECO:0000313" key="11">
    <source>
        <dbReference type="Proteomes" id="UP000177281"/>
    </source>
</evidence>
<dbReference type="PANTHER" id="PTHR11655">
    <property type="entry name" value="60S/50S RIBOSOMAL PROTEIN L6/L9"/>
    <property type="match status" value="1"/>
</dbReference>
<dbReference type="PRINTS" id="PR00059">
    <property type="entry name" value="RIBOSOMALL6"/>
</dbReference>
<dbReference type="PROSITE" id="PS00525">
    <property type="entry name" value="RIBOSOMAL_L6_1"/>
    <property type="match status" value="1"/>
</dbReference>
<accession>A0A1F5PXZ5</accession>
<reference evidence="10 11" key="1">
    <citation type="journal article" date="2016" name="Nat. Commun.">
        <title>Thousands of microbial genomes shed light on interconnected biogeochemical processes in an aquifer system.</title>
        <authorList>
            <person name="Anantharaman K."/>
            <person name="Brown C.T."/>
            <person name="Hug L.A."/>
            <person name="Sharon I."/>
            <person name="Castelle C.J."/>
            <person name="Probst A.J."/>
            <person name="Thomas B.C."/>
            <person name="Singh A."/>
            <person name="Wilkins M.J."/>
            <person name="Karaoz U."/>
            <person name="Brodie E.L."/>
            <person name="Williams K.H."/>
            <person name="Hubbard S.S."/>
            <person name="Banfield J.F."/>
        </authorList>
    </citation>
    <scope>NUCLEOTIDE SEQUENCE [LARGE SCALE GENOMIC DNA]</scope>
</reference>
<feature type="domain" description="Large ribosomal subunit protein uL6 alpha-beta" evidence="9">
    <location>
        <begin position="93"/>
        <end position="165"/>
    </location>
</feature>
<comment type="subunit">
    <text evidence="6">Part of the 50S ribosomal subunit.</text>
</comment>
<dbReference type="InterPro" id="IPR019906">
    <property type="entry name" value="Ribosomal_uL6_bac-type"/>
</dbReference>
<keyword evidence="4 6" id="KW-0689">Ribosomal protein</keyword>
<keyword evidence="5 6" id="KW-0687">Ribonucleoprotein</keyword>
<dbReference type="GO" id="GO:0003735">
    <property type="term" value="F:structural constituent of ribosome"/>
    <property type="evidence" value="ECO:0007669"/>
    <property type="project" value="UniProtKB-UniRule"/>
</dbReference>
<evidence type="ECO:0000256" key="1">
    <source>
        <dbReference type="ARBA" id="ARBA00009356"/>
    </source>
</evidence>